<evidence type="ECO:0000313" key="1">
    <source>
        <dbReference type="EMBL" id="MEM0544088.1"/>
    </source>
</evidence>
<organism evidence="1 2">
    <name type="scientific">Flavobacterium aureirubrum</name>
    <dbReference type="NCBI Taxonomy" id="3133147"/>
    <lineage>
        <taxon>Bacteria</taxon>
        <taxon>Pseudomonadati</taxon>
        <taxon>Bacteroidota</taxon>
        <taxon>Flavobacteriia</taxon>
        <taxon>Flavobacteriales</taxon>
        <taxon>Flavobacteriaceae</taxon>
        <taxon>Flavobacterium</taxon>
    </lineage>
</organism>
<reference evidence="1 2" key="1">
    <citation type="submission" date="2024-03" db="EMBL/GenBank/DDBJ databases">
        <title>Two novel species of the genus Flavobacterium exhibiting potentially degradation of complex polysaccharides.</title>
        <authorList>
            <person name="Lian X."/>
        </authorList>
    </citation>
    <scope>NUCLEOTIDE SEQUENCE [LARGE SCALE GENOMIC DNA]</scope>
    <source>
        <strain evidence="2">j3</strain>
    </source>
</reference>
<keyword evidence="2" id="KW-1185">Reference proteome</keyword>
<dbReference type="InterPro" id="IPR045674">
    <property type="entry name" value="DUF6196"/>
</dbReference>
<protein>
    <submittedName>
        <fullName evidence="1">DUF6196 family protein</fullName>
    </submittedName>
</protein>
<proteinExistence type="predicted"/>
<comment type="caution">
    <text evidence="1">The sequence shown here is derived from an EMBL/GenBank/DDBJ whole genome shotgun (WGS) entry which is preliminary data.</text>
</comment>
<sequence>MYISNETFEQTETRLEKVIKTANFRIFEGLYYFKEIPLAEFVFDNEALAIVRDNEVWSLLIPETKDVCEKFKIFSFHFQEGLDNSGFVGWLATKIKQQLGTGVFVVCGQNSKQGGIFDYWGCPVSIAEKVIELVEGLRE</sequence>
<dbReference type="EMBL" id="JBCGDO010000071">
    <property type="protein sequence ID" value="MEM0544088.1"/>
    <property type="molecule type" value="Genomic_DNA"/>
</dbReference>
<dbReference type="Proteomes" id="UP001460072">
    <property type="component" value="Unassembled WGS sequence"/>
</dbReference>
<evidence type="ECO:0000313" key="2">
    <source>
        <dbReference type="Proteomes" id="UP001460072"/>
    </source>
</evidence>
<dbReference type="RefSeq" id="WP_342697249.1">
    <property type="nucleotide sequence ID" value="NZ_JBCGDO010000071.1"/>
</dbReference>
<gene>
    <name evidence="1" type="ORF">WFZ85_15975</name>
</gene>
<name>A0ABU9NBR8_9FLAO</name>
<dbReference type="Pfam" id="PF19696">
    <property type="entry name" value="DUF6196"/>
    <property type="match status" value="1"/>
</dbReference>
<accession>A0ABU9NBR8</accession>